<dbReference type="InterPro" id="IPR014284">
    <property type="entry name" value="RNA_pol_sigma-70_dom"/>
</dbReference>
<dbReference type="Proteomes" id="UP000460135">
    <property type="component" value="Unassembled WGS sequence"/>
</dbReference>
<proteinExistence type="inferred from homology"/>
<sequence>MNNTTITLEDFFSECYLQYYDIIKRYITFRIDNSYEAEDLVQDAFVRLWEHRAFVNKETVRPLLFTIARNLVTDKVRRYYKKAELLSYIYKVQEASRNTTEETVCSNELQLLHGRAVNRLPGKRRQIYELSFRGMPSPVIADKLSLSVRTVEGQLLLARKSVRNVLKQQLAG</sequence>
<dbReference type="PANTHER" id="PTHR43133:SF46">
    <property type="entry name" value="RNA POLYMERASE SIGMA-70 FACTOR ECF SUBFAMILY"/>
    <property type="match status" value="1"/>
</dbReference>
<evidence type="ECO:0000313" key="8">
    <source>
        <dbReference type="EMBL" id="KAA4620435.1"/>
    </source>
</evidence>
<dbReference type="EMBL" id="VWLX01000025">
    <property type="protein sequence ID" value="KAA3799436.1"/>
    <property type="molecule type" value="Genomic_DNA"/>
</dbReference>
<evidence type="ECO:0000313" key="12">
    <source>
        <dbReference type="Proteomes" id="UP000460135"/>
    </source>
</evidence>
<dbReference type="InterPro" id="IPR013325">
    <property type="entry name" value="RNA_pol_sigma_r2"/>
</dbReference>
<evidence type="ECO:0000259" key="5">
    <source>
        <dbReference type="Pfam" id="PF04542"/>
    </source>
</evidence>
<dbReference type="EMBL" id="VWFP01000036">
    <property type="protein sequence ID" value="KAA4620435.1"/>
    <property type="molecule type" value="Genomic_DNA"/>
</dbReference>
<dbReference type="InterPro" id="IPR013324">
    <property type="entry name" value="RNA_pol_sigma_r3/r4-like"/>
</dbReference>
<dbReference type="Pfam" id="PF08281">
    <property type="entry name" value="Sigma70_r4_2"/>
    <property type="match status" value="1"/>
</dbReference>
<dbReference type="PANTHER" id="PTHR43133">
    <property type="entry name" value="RNA POLYMERASE ECF-TYPE SIGMA FACTO"/>
    <property type="match status" value="1"/>
</dbReference>
<evidence type="ECO:0000259" key="6">
    <source>
        <dbReference type="Pfam" id="PF08281"/>
    </source>
</evidence>
<feature type="domain" description="RNA polymerase sigma-70 region 2" evidence="5">
    <location>
        <begin position="16"/>
        <end position="78"/>
    </location>
</feature>
<dbReference type="SUPFAM" id="SSF88946">
    <property type="entry name" value="Sigma2 domain of RNA polymerase sigma factors"/>
    <property type="match status" value="1"/>
</dbReference>
<dbReference type="Proteomes" id="UP000424805">
    <property type="component" value="Unassembled WGS sequence"/>
</dbReference>
<evidence type="ECO:0000256" key="3">
    <source>
        <dbReference type="ARBA" id="ARBA00023082"/>
    </source>
</evidence>
<dbReference type="Pfam" id="PF04542">
    <property type="entry name" value="Sigma70_r2"/>
    <property type="match status" value="1"/>
</dbReference>
<evidence type="ECO:0000313" key="10">
    <source>
        <dbReference type="Proteomes" id="UP000266492"/>
    </source>
</evidence>
<gene>
    <name evidence="9" type="ORF">DWX70_23200</name>
    <name evidence="8" type="ORF">F3B90_23810</name>
    <name evidence="7" type="ORF">F3F51_24070</name>
</gene>
<dbReference type="AlphaFoldDB" id="A0A395VU47"/>
<keyword evidence="3" id="KW-0731">Sigma factor</keyword>
<dbReference type="InterPro" id="IPR007627">
    <property type="entry name" value="RNA_pol_sigma70_r2"/>
</dbReference>
<dbReference type="InterPro" id="IPR039425">
    <property type="entry name" value="RNA_pol_sigma-70-like"/>
</dbReference>
<feature type="domain" description="RNA polymerase sigma factor 70 region 4 type 2" evidence="6">
    <location>
        <begin position="115"/>
        <end position="161"/>
    </location>
</feature>
<evidence type="ECO:0000313" key="11">
    <source>
        <dbReference type="Proteomes" id="UP000424805"/>
    </source>
</evidence>
<dbReference type="NCBIfam" id="TIGR02937">
    <property type="entry name" value="sigma70-ECF"/>
    <property type="match status" value="1"/>
</dbReference>
<dbReference type="RefSeq" id="WP_022136962.1">
    <property type="nucleotide sequence ID" value="NZ_JAQDLI010000017.1"/>
</dbReference>
<comment type="similarity">
    <text evidence="1">Belongs to the sigma-70 factor family. ECF subfamily.</text>
</comment>
<dbReference type="InterPro" id="IPR036388">
    <property type="entry name" value="WH-like_DNA-bd_sf"/>
</dbReference>
<dbReference type="GO" id="GO:0006352">
    <property type="term" value="P:DNA-templated transcription initiation"/>
    <property type="evidence" value="ECO:0007669"/>
    <property type="project" value="InterPro"/>
</dbReference>
<evidence type="ECO:0000313" key="7">
    <source>
        <dbReference type="EMBL" id="KAA3799436.1"/>
    </source>
</evidence>
<name>A0A395VU47_BACOV</name>
<dbReference type="Proteomes" id="UP000266492">
    <property type="component" value="Unassembled WGS sequence"/>
</dbReference>
<reference evidence="9 10" key="1">
    <citation type="submission" date="2018-08" db="EMBL/GenBank/DDBJ databases">
        <title>A genome reference for cultivated species of the human gut microbiota.</title>
        <authorList>
            <person name="Zou Y."/>
            <person name="Xue W."/>
            <person name="Luo G."/>
        </authorList>
    </citation>
    <scope>NUCLEOTIDE SEQUENCE [LARGE SCALE GENOMIC DNA]</scope>
    <source>
        <strain evidence="9 10">AF20-9LB</strain>
    </source>
</reference>
<organism evidence="9 10">
    <name type="scientific">Bacteroides ovatus</name>
    <dbReference type="NCBI Taxonomy" id="28116"/>
    <lineage>
        <taxon>Bacteria</taxon>
        <taxon>Pseudomonadati</taxon>
        <taxon>Bacteroidota</taxon>
        <taxon>Bacteroidia</taxon>
        <taxon>Bacteroidales</taxon>
        <taxon>Bacteroidaceae</taxon>
        <taxon>Bacteroides</taxon>
    </lineage>
</organism>
<protein>
    <submittedName>
        <fullName evidence="9">Sigma-70 family RNA polymerase sigma factor</fullName>
    </submittedName>
</protein>
<evidence type="ECO:0000313" key="9">
    <source>
        <dbReference type="EMBL" id="RGS79922.1"/>
    </source>
</evidence>
<keyword evidence="2" id="KW-0805">Transcription regulation</keyword>
<dbReference type="Gene3D" id="1.10.1740.10">
    <property type="match status" value="1"/>
</dbReference>
<evidence type="ECO:0000256" key="2">
    <source>
        <dbReference type="ARBA" id="ARBA00023015"/>
    </source>
</evidence>
<accession>A0A395VU47</accession>
<dbReference type="InterPro" id="IPR013249">
    <property type="entry name" value="RNA_pol_sigma70_r4_t2"/>
</dbReference>
<dbReference type="EMBL" id="QRVZ01000029">
    <property type="protein sequence ID" value="RGS79922.1"/>
    <property type="molecule type" value="Genomic_DNA"/>
</dbReference>
<comment type="caution">
    <text evidence="9">The sequence shown here is derived from an EMBL/GenBank/DDBJ whole genome shotgun (WGS) entry which is preliminary data.</text>
</comment>
<dbReference type="SUPFAM" id="SSF88659">
    <property type="entry name" value="Sigma3 and sigma4 domains of RNA polymerase sigma factors"/>
    <property type="match status" value="1"/>
</dbReference>
<evidence type="ECO:0000256" key="1">
    <source>
        <dbReference type="ARBA" id="ARBA00010641"/>
    </source>
</evidence>
<dbReference type="GO" id="GO:0016987">
    <property type="term" value="F:sigma factor activity"/>
    <property type="evidence" value="ECO:0007669"/>
    <property type="project" value="UniProtKB-KW"/>
</dbReference>
<dbReference type="GO" id="GO:0003677">
    <property type="term" value="F:DNA binding"/>
    <property type="evidence" value="ECO:0007669"/>
    <property type="project" value="InterPro"/>
</dbReference>
<evidence type="ECO:0000256" key="4">
    <source>
        <dbReference type="ARBA" id="ARBA00023163"/>
    </source>
</evidence>
<keyword evidence="4" id="KW-0804">Transcription</keyword>
<dbReference type="Gene3D" id="1.10.10.10">
    <property type="entry name" value="Winged helix-like DNA-binding domain superfamily/Winged helix DNA-binding domain"/>
    <property type="match status" value="1"/>
</dbReference>
<reference evidence="11 12" key="2">
    <citation type="journal article" date="2019" name="Nat. Med.">
        <title>A library of human gut bacterial isolates paired with longitudinal multiomics data enables mechanistic microbiome research.</title>
        <authorList>
            <person name="Poyet M."/>
            <person name="Groussin M."/>
            <person name="Gibbons S.M."/>
            <person name="Avila-Pacheco J."/>
            <person name="Jiang X."/>
            <person name="Kearney S.M."/>
            <person name="Perrotta A.R."/>
            <person name="Berdy B."/>
            <person name="Zhao S."/>
            <person name="Lieberman T.D."/>
            <person name="Swanson P.K."/>
            <person name="Smith M."/>
            <person name="Roesemann S."/>
            <person name="Alexander J.E."/>
            <person name="Rich S.A."/>
            <person name="Livny J."/>
            <person name="Vlamakis H."/>
            <person name="Clish C."/>
            <person name="Bullock K."/>
            <person name="Deik A."/>
            <person name="Scott J."/>
            <person name="Pierce K.A."/>
            <person name="Xavier R.J."/>
            <person name="Alm E.J."/>
        </authorList>
    </citation>
    <scope>NUCLEOTIDE SEQUENCE [LARGE SCALE GENOMIC DNA]</scope>
    <source>
        <strain evidence="8 11">BIOML-A15</strain>
        <strain evidence="7 12">BIOML-A183</strain>
    </source>
</reference>